<evidence type="ECO:0000313" key="2">
    <source>
        <dbReference type="Proteomes" id="UP001363151"/>
    </source>
</evidence>
<dbReference type="InterPro" id="IPR056366">
    <property type="entry name" value="Ribosomal_eL24"/>
</dbReference>
<dbReference type="PANTHER" id="PTHR10792:SF8">
    <property type="entry name" value="RIBOSOME BIOGENESIS PROTEIN RLP24-RELATED"/>
    <property type="match status" value="1"/>
</dbReference>
<dbReference type="KEGG" id="aaf:AURANDRAFT_20486"/>
<dbReference type="CDD" id="cd00472">
    <property type="entry name" value="Ribosomal_L24e_L24"/>
    <property type="match status" value="1"/>
</dbReference>
<proteinExistence type="predicted"/>
<dbReference type="GO" id="GO:0042273">
    <property type="term" value="P:ribosomal large subunit biogenesis"/>
    <property type="evidence" value="ECO:0007669"/>
    <property type="project" value="TreeGrafter"/>
</dbReference>
<reference evidence="1 2" key="1">
    <citation type="submission" date="2024-03" db="EMBL/GenBank/DDBJ databases">
        <title>Aureococcus anophagefferens CCMP1851 and Kratosvirus quantuckense: Draft genome of a second virus-susceptible host strain in the model system.</title>
        <authorList>
            <person name="Chase E."/>
            <person name="Truchon A.R."/>
            <person name="Schepens W."/>
            <person name="Wilhelm S.W."/>
        </authorList>
    </citation>
    <scope>NUCLEOTIDE SEQUENCE [LARGE SCALE GENOMIC DNA]</scope>
    <source>
        <strain evidence="1 2">CCMP1851</strain>
    </source>
</reference>
<dbReference type="InterPro" id="IPR000988">
    <property type="entry name" value="Ribosomal_eL24-rel_N"/>
</dbReference>
<sequence length="158" mass="18452">MRVGKCYFCSSPIYPGHGIAFARNDAKLFHFCRSKCHKNFNLKRNPRKVRWTKAFRKVHGKEMTVDTTFEMEKRRNRPVKYDRDLVGTTLRAMQRASEVQEKRAELHYVNRMAAHKVKAAVRARVEIKESVDLIESSEAVKEAVMVDKLEAQKQKVNI</sequence>
<accession>A0ABR1FME8</accession>
<protein>
    <submittedName>
        <fullName evidence="1">Ribosomal L24 domain containing protein</fullName>
    </submittedName>
</protein>
<gene>
    <name evidence="1" type="primary">RSL24D1</name>
    <name evidence="1" type="ORF">SO694_00104015</name>
</gene>
<comment type="caution">
    <text evidence="1">The sequence shown here is derived from an EMBL/GenBank/DDBJ whole genome shotgun (WGS) entry which is preliminary data.</text>
</comment>
<dbReference type="PANTHER" id="PTHR10792">
    <property type="entry name" value="60S RIBOSOMAL PROTEIN L24"/>
    <property type="match status" value="1"/>
</dbReference>
<dbReference type="PROSITE" id="PS01073">
    <property type="entry name" value="RIBOSOMAL_L24E"/>
    <property type="match status" value="1"/>
</dbReference>
<evidence type="ECO:0000313" key="1">
    <source>
        <dbReference type="EMBL" id="KAK7233477.1"/>
    </source>
</evidence>
<dbReference type="InterPro" id="IPR011017">
    <property type="entry name" value="TRASH_dom"/>
</dbReference>
<dbReference type="Proteomes" id="UP001363151">
    <property type="component" value="Unassembled WGS sequence"/>
</dbReference>
<dbReference type="GO" id="GO:0003735">
    <property type="term" value="F:structural constituent of ribosome"/>
    <property type="evidence" value="ECO:0007669"/>
    <property type="project" value="InterPro"/>
</dbReference>
<dbReference type="Pfam" id="PF01246">
    <property type="entry name" value="Ribosomal_L24e"/>
    <property type="match status" value="1"/>
</dbReference>
<dbReference type="InterPro" id="IPR038630">
    <property type="entry name" value="L24e/L24_sf"/>
</dbReference>
<dbReference type="EMBL" id="JBBJCI010000359">
    <property type="protein sequence ID" value="KAK7233477.1"/>
    <property type="molecule type" value="Genomic_DNA"/>
</dbReference>
<dbReference type="SUPFAM" id="SSF57716">
    <property type="entry name" value="Glucocorticoid receptor-like (DNA-binding domain)"/>
    <property type="match status" value="1"/>
</dbReference>
<dbReference type="SMART" id="SM00746">
    <property type="entry name" value="TRASH"/>
    <property type="match status" value="1"/>
</dbReference>
<dbReference type="GO" id="GO:0005730">
    <property type="term" value="C:nucleolus"/>
    <property type="evidence" value="ECO:0007669"/>
    <property type="project" value="TreeGrafter"/>
</dbReference>
<organism evidence="1 2">
    <name type="scientific">Aureococcus anophagefferens</name>
    <name type="common">Harmful bloom alga</name>
    <dbReference type="NCBI Taxonomy" id="44056"/>
    <lineage>
        <taxon>Eukaryota</taxon>
        <taxon>Sar</taxon>
        <taxon>Stramenopiles</taxon>
        <taxon>Ochrophyta</taxon>
        <taxon>Pelagophyceae</taxon>
        <taxon>Pelagomonadales</taxon>
        <taxon>Pelagomonadaceae</taxon>
        <taxon>Aureococcus</taxon>
    </lineage>
</organism>
<dbReference type="InterPro" id="IPR023442">
    <property type="entry name" value="Ribosomal_eL24_CS"/>
</dbReference>
<name>A0ABR1FME8_AURAN</name>
<keyword evidence="2" id="KW-1185">Reference proteome</keyword>
<dbReference type="Gene3D" id="2.30.170.20">
    <property type="entry name" value="Ribosomal protein L24e"/>
    <property type="match status" value="1"/>
</dbReference>